<reference evidence="2" key="1">
    <citation type="submission" date="2016-09" db="EMBL/GenBank/DDBJ databases">
        <title>Comparative genomics of the Campylobacter concisus group.</title>
        <authorList>
            <person name="Miller W.G."/>
            <person name="Yee E."/>
            <person name="Chapman M.H."/>
            <person name="Huynh S."/>
            <person name="Bono J.L."/>
            <person name="On S.L.W."/>
            <person name="StLeger J."/>
            <person name="Foster G."/>
            <person name="Parker C.T."/>
        </authorList>
    </citation>
    <scope>NUCLEOTIDE SEQUENCE [LARGE SCALE GENOMIC DNA]</scope>
    <source>
        <strain evidence="2">RM18021</strain>
    </source>
</reference>
<protein>
    <submittedName>
        <fullName evidence="1">Uncharacterized protein</fullName>
    </submittedName>
</protein>
<proteinExistence type="predicted"/>
<evidence type="ECO:0000313" key="1">
    <source>
        <dbReference type="EMBL" id="AQW87185.1"/>
    </source>
</evidence>
<dbReference type="AlphaFoldDB" id="A0A1S6U681"/>
<gene>
    <name evidence="1" type="ORF">CPIN18021_0339</name>
</gene>
<accession>A0A1S6U681</accession>
<dbReference type="EMBL" id="CP017258">
    <property type="protein sequence ID" value="AQW87185.1"/>
    <property type="molecule type" value="Genomic_DNA"/>
</dbReference>
<dbReference type="Pfam" id="PF12083">
    <property type="entry name" value="DUF3560"/>
    <property type="match status" value="1"/>
</dbReference>
<organism evidence="1 2">
    <name type="scientific">Campylobacter pinnipediorum subsp. caledonicus</name>
    <dbReference type="NCBI Taxonomy" id="1874362"/>
    <lineage>
        <taxon>Bacteria</taxon>
        <taxon>Pseudomonadati</taxon>
        <taxon>Campylobacterota</taxon>
        <taxon>Epsilonproteobacteria</taxon>
        <taxon>Campylobacterales</taxon>
        <taxon>Campylobacteraceae</taxon>
        <taxon>Campylobacter</taxon>
    </lineage>
</organism>
<dbReference type="Proteomes" id="UP000190868">
    <property type="component" value="Chromosome"/>
</dbReference>
<evidence type="ECO:0000313" key="2">
    <source>
        <dbReference type="Proteomes" id="UP000190868"/>
    </source>
</evidence>
<dbReference type="InterPro" id="IPR021944">
    <property type="entry name" value="DUF3560"/>
</dbReference>
<name>A0A1S6U681_9BACT</name>
<keyword evidence="2" id="KW-1185">Reference proteome</keyword>
<sequence>MCKKRSDYENYKKDFELISKKGCSYQKYKIFVPRKDLTMNKFKKYCPNVFIAECDSEHQKGEIIELTSNYGKTSKHEVYNLIANKNGKFYYSIVRTDSESYAQKKANRYRKSEANLKDISKQSAINATKMLENVPMGQPIIVGSSKEAGHRALLKRSDNAMRKSWEEHEKAKDYEDKSRYWEEKATEITLAMPYCLEYFLDELEKAKEYHQGLKTGKYEKEHSYTLTYANKRVKDLDKKVQVATILWG</sequence>